<organism evidence="2 3">
    <name type="scientific">Chionoecetes opilio</name>
    <name type="common">Atlantic snow crab</name>
    <name type="synonym">Cancer opilio</name>
    <dbReference type="NCBI Taxonomy" id="41210"/>
    <lineage>
        <taxon>Eukaryota</taxon>
        <taxon>Metazoa</taxon>
        <taxon>Ecdysozoa</taxon>
        <taxon>Arthropoda</taxon>
        <taxon>Crustacea</taxon>
        <taxon>Multicrustacea</taxon>
        <taxon>Malacostraca</taxon>
        <taxon>Eumalacostraca</taxon>
        <taxon>Eucarida</taxon>
        <taxon>Decapoda</taxon>
        <taxon>Pleocyemata</taxon>
        <taxon>Brachyura</taxon>
        <taxon>Eubrachyura</taxon>
        <taxon>Majoidea</taxon>
        <taxon>Majidae</taxon>
        <taxon>Chionoecetes</taxon>
    </lineage>
</organism>
<keyword evidence="3" id="KW-1185">Reference proteome</keyword>
<accession>A0A8J5CK22</accession>
<sequence length="108" mass="12359">MEQQVMELRQQLAEAEHNTVLAATFGKQLLEKNQLLEAKQEALEQDKHCLALKLEASVRMEQSLVQEVEALREQQGHQVEAMEAQAAHTHDQNLQRHSRKVGEEGRHS</sequence>
<comment type="caution">
    <text evidence="2">The sequence shown here is derived from an EMBL/GenBank/DDBJ whole genome shotgun (WGS) entry which is preliminary data.</text>
</comment>
<dbReference type="Proteomes" id="UP000770661">
    <property type="component" value="Unassembled WGS sequence"/>
</dbReference>
<evidence type="ECO:0000313" key="3">
    <source>
        <dbReference type="Proteomes" id="UP000770661"/>
    </source>
</evidence>
<dbReference type="OrthoDB" id="2121607at2759"/>
<protein>
    <submittedName>
        <fullName evidence="2">Protein Spindly-B</fullName>
    </submittedName>
</protein>
<gene>
    <name evidence="2" type="primary">spdl1-b</name>
    <name evidence="2" type="ORF">GWK47_001776</name>
</gene>
<proteinExistence type="predicted"/>
<evidence type="ECO:0000313" key="2">
    <source>
        <dbReference type="EMBL" id="KAG0713700.1"/>
    </source>
</evidence>
<evidence type="ECO:0000256" key="1">
    <source>
        <dbReference type="SAM" id="MobiDB-lite"/>
    </source>
</evidence>
<name>A0A8J5CK22_CHIOP</name>
<reference evidence="2" key="1">
    <citation type="submission" date="2020-07" db="EMBL/GenBank/DDBJ databases">
        <title>The High-quality genome of the commercially important snow crab, Chionoecetes opilio.</title>
        <authorList>
            <person name="Jeong J.-H."/>
            <person name="Ryu S."/>
        </authorList>
    </citation>
    <scope>NUCLEOTIDE SEQUENCE</scope>
    <source>
        <strain evidence="2">MADBK_172401_WGS</strain>
        <tissue evidence="2">Digestive gland</tissue>
    </source>
</reference>
<dbReference type="AlphaFoldDB" id="A0A8J5CK22"/>
<feature type="region of interest" description="Disordered" evidence="1">
    <location>
        <begin position="79"/>
        <end position="108"/>
    </location>
</feature>
<dbReference type="EMBL" id="JACEEZ010021206">
    <property type="protein sequence ID" value="KAG0713700.1"/>
    <property type="molecule type" value="Genomic_DNA"/>
</dbReference>
<feature type="compositionally biased region" description="Basic and acidic residues" evidence="1">
    <location>
        <begin position="88"/>
        <end position="108"/>
    </location>
</feature>